<reference evidence="2 3" key="1">
    <citation type="journal article" date="2016" name="Mol. Biol. Evol.">
        <title>Comparative Genomics of Early-Diverging Mushroom-Forming Fungi Provides Insights into the Origins of Lignocellulose Decay Capabilities.</title>
        <authorList>
            <person name="Nagy L.G."/>
            <person name="Riley R."/>
            <person name="Tritt A."/>
            <person name="Adam C."/>
            <person name="Daum C."/>
            <person name="Floudas D."/>
            <person name="Sun H."/>
            <person name="Yadav J.S."/>
            <person name="Pangilinan J."/>
            <person name="Larsson K.H."/>
            <person name="Matsuura K."/>
            <person name="Barry K."/>
            <person name="Labutti K."/>
            <person name="Kuo R."/>
            <person name="Ohm R.A."/>
            <person name="Bhattacharya S.S."/>
            <person name="Shirouzu T."/>
            <person name="Yoshinaga Y."/>
            <person name="Martin F.M."/>
            <person name="Grigoriev I.V."/>
            <person name="Hibbett D.S."/>
        </authorList>
    </citation>
    <scope>NUCLEOTIDE SEQUENCE [LARGE SCALE GENOMIC DNA]</scope>
    <source>
        <strain evidence="2 3">L-15889</strain>
    </source>
</reference>
<sequence length="356" mass="38068">MTTIESQKALVLPAKHADFVVRSVPVPKPGPSELLVKIHAVALNPADWKIQKLGYIIREYPGIAGFDIAGVVEKLGEGVEGLSLGDRIFGQGYYTVATAGFQQYTVLNATVVAKIPNNTTFEQASTIPVGLATAALGLFTPGIPVEQDFASAELVGPWEEGGRGKYAGKPFIVFGAGGSIGQYVVQVAKLAGFSPIMVTASLHNADFLRSLGATHVLDRRLSLEQLRDEVRNITSEPLDIIYDAVSVPETQLAAYELLSPGGTLVLVLRPTIPQARLGPGKRVVKAYGQPNSPEENRVIAAKMYGKLTAWLEEGVIKPNRVEVLPNGLHGIPAGLERIRNDQVSGVKLVAHPQETT</sequence>
<dbReference type="Proteomes" id="UP000076727">
    <property type="component" value="Unassembled WGS sequence"/>
</dbReference>
<evidence type="ECO:0000313" key="3">
    <source>
        <dbReference type="Proteomes" id="UP000076727"/>
    </source>
</evidence>
<dbReference type="PANTHER" id="PTHR45348:SF2">
    <property type="entry name" value="ZINC-TYPE ALCOHOL DEHYDROGENASE-LIKE PROTEIN C2E1P3.01"/>
    <property type="match status" value="1"/>
</dbReference>
<dbReference type="InterPro" id="IPR011032">
    <property type="entry name" value="GroES-like_sf"/>
</dbReference>
<dbReference type="Pfam" id="PF08240">
    <property type="entry name" value="ADH_N"/>
    <property type="match status" value="1"/>
</dbReference>
<dbReference type="STRING" id="1314783.A0A165PBI9"/>
<dbReference type="Gene3D" id="3.90.180.10">
    <property type="entry name" value="Medium-chain alcohol dehydrogenases, catalytic domain"/>
    <property type="match status" value="1"/>
</dbReference>
<name>A0A165PBI9_9APHY</name>
<accession>A0A165PBI9</accession>
<dbReference type="InterPro" id="IPR047122">
    <property type="entry name" value="Trans-enoyl_RdTase-like"/>
</dbReference>
<gene>
    <name evidence="2" type="ORF">DAEQUDRAFT_712714</name>
</gene>
<dbReference type="InterPro" id="IPR013154">
    <property type="entry name" value="ADH-like_N"/>
</dbReference>
<dbReference type="PANTHER" id="PTHR45348">
    <property type="entry name" value="HYPOTHETICAL OXIDOREDUCTASE (EUROFUNG)"/>
    <property type="match status" value="1"/>
</dbReference>
<dbReference type="OrthoDB" id="3233595at2759"/>
<dbReference type="InterPro" id="IPR013149">
    <property type="entry name" value="ADH-like_C"/>
</dbReference>
<keyword evidence="3" id="KW-1185">Reference proteome</keyword>
<dbReference type="GO" id="GO:0016651">
    <property type="term" value="F:oxidoreductase activity, acting on NAD(P)H"/>
    <property type="evidence" value="ECO:0007669"/>
    <property type="project" value="InterPro"/>
</dbReference>
<proteinExistence type="predicted"/>
<feature type="domain" description="Enoyl reductase (ER)" evidence="1">
    <location>
        <begin position="14"/>
        <end position="350"/>
    </location>
</feature>
<evidence type="ECO:0000259" key="1">
    <source>
        <dbReference type="SMART" id="SM00829"/>
    </source>
</evidence>
<protein>
    <submittedName>
        <fullName evidence="2">GroES-like protein</fullName>
    </submittedName>
</protein>
<dbReference type="Pfam" id="PF00107">
    <property type="entry name" value="ADH_zinc_N"/>
    <property type="match status" value="1"/>
</dbReference>
<dbReference type="SUPFAM" id="SSF50129">
    <property type="entry name" value="GroES-like"/>
    <property type="match status" value="1"/>
</dbReference>
<dbReference type="CDD" id="cd08249">
    <property type="entry name" value="enoyl_reductase_like"/>
    <property type="match status" value="1"/>
</dbReference>
<dbReference type="Gene3D" id="3.40.50.720">
    <property type="entry name" value="NAD(P)-binding Rossmann-like Domain"/>
    <property type="match status" value="1"/>
</dbReference>
<dbReference type="EMBL" id="KV429071">
    <property type="protein sequence ID" value="KZT68002.1"/>
    <property type="molecule type" value="Genomic_DNA"/>
</dbReference>
<dbReference type="InterPro" id="IPR020843">
    <property type="entry name" value="ER"/>
</dbReference>
<dbReference type="AlphaFoldDB" id="A0A165PBI9"/>
<dbReference type="SMART" id="SM00829">
    <property type="entry name" value="PKS_ER"/>
    <property type="match status" value="1"/>
</dbReference>
<organism evidence="2 3">
    <name type="scientific">Daedalea quercina L-15889</name>
    <dbReference type="NCBI Taxonomy" id="1314783"/>
    <lineage>
        <taxon>Eukaryota</taxon>
        <taxon>Fungi</taxon>
        <taxon>Dikarya</taxon>
        <taxon>Basidiomycota</taxon>
        <taxon>Agaricomycotina</taxon>
        <taxon>Agaricomycetes</taxon>
        <taxon>Polyporales</taxon>
        <taxon>Fomitopsis</taxon>
    </lineage>
</organism>
<evidence type="ECO:0000313" key="2">
    <source>
        <dbReference type="EMBL" id="KZT68002.1"/>
    </source>
</evidence>
<dbReference type="SUPFAM" id="SSF51735">
    <property type="entry name" value="NAD(P)-binding Rossmann-fold domains"/>
    <property type="match status" value="1"/>
</dbReference>
<dbReference type="InterPro" id="IPR036291">
    <property type="entry name" value="NAD(P)-bd_dom_sf"/>
</dbReference>